<sequence length="102" mass="11490">MGELSNGGGMMMMNEDCISEDGTHSLLVQQRNGSPIQSCSGNEDEQMDEEETTTKRSFKGRSGQDTKNNQNQDLLKQQVSDLAIQMTYLSHQVISLFNYFNF</sequence>
<feature type="compositionally biased region" description="Acidic residues" evidence="1">
    <location>
        <begin position="42"/>
        <end position="51"/>
    </location>
</feature>
<organism evidence="4">
    <name type="scientific">Onchocerca flexuosa</name>
    <dbReference type="NCBI Taxonomy" id="387005"/>
    <lineage>
        <taxon>Eukaryota</taxon>
        <taxon>Metazoa</taxon>
        <taxon>Ecdysozoa</taxon>
        <taxon>Nematoda</taxon>
        <taxon>Chromadorea</taxon>
        <taxon>Rhabditida</taxon>
        <taxon>Spirurina</taxon>
        <taxon>Spiruromorpha</taxon>
        <taxon>Filarioidea</taxon>
        <taxon>Onchocercidae</taxon>
        <taxon>Onchocerca</taxon>
    </lineage>
</organism>
<proteinExistence type="predicted"/>
<reference evidence="2 3" key="2">
    <citation type="submission" date="2018-11" db="EMBL/GenBank/DDBJ databases">
        <authorList>
            <consortium name="Pathogen Informatics"/>
        </authorList>
    </citation>
    <scope>NUCLEOTIDE SEQUENCE [LARGE SCALE GENOMIC DNA]</scope>
</reference>
<name>A0A183HGD7_9BILA</name>
<dbReference type="AlphaFoldDB" id="A0A183HGD7"/>
<protein>
    <submittedName>
        <fullName evidence="2 4">Uncharacterized protein</fullName>
    </submittedName>
</protein>
<dbReference type="Proteomes" id="UP000267606">
    <property type="component" value="Unassembled WGS sequence"/>
</dbReference>
<dbReference type="WBParaSite" id="OFLC_0000654801-mRNA-1">
    <property type="protein sequence ID" value="OFLC_0000654801-mRNA-1"/>
    <property type="gene ID" value="OFLC_0000654801"/>
</dbReference>
<reference evidence="4" key="1">
    <citation type="submission" date="2016-06" db="UniProtKB">
        <authorList>
            <consortium name="WormBaseParasite"/>
        </authorList>
    </citation>
    <scope>IDENTIFICATION</scope>
</reference>
<accession>A0A183HGD7</accession>
<keyword evidence="3" id="KW-1185">Reference proteome</keyword>
<evidence type="ECO:0000313" key="3">
    <source>
        <dbReference type="Proteomes" id="UP000267606"/>
    </source>
</evidence>
<evidence type="ECO:0000313" key="2">
    <source>
        <dbReference type="EMBL" id="VDO46898.1"/>
    </source>
</evidence>
<dbReference type="EMBL" id="UZAJ01006289">
    <property type="protein sequence ID" value="VDO46898.1"/>
    <property type="molecule type" value="Genomic_DNA"/>
</dbReference>
<evidence type="ECO:0000313" key="4">
    <source>
        <dbReference type="WBParaSite" id="OFLC_0000654801-mRNA-1"/>
    </source>
</evidence>
<gene>
    <name evidence="2" type="ORF">OFLC_LOCUS6546</name>
</gene>
<feature type="compositionally biased region" description="Gly residues" evidence="1">
    <location>
        <begin position="1"/>
        <end position="10"/>
    </location>
</feature>
<evidence type="ECO:0000256" key="1">
    <source>
        <dbReference type="SAM" id="MobiDB-lite"/>
    </source>
</evidence>
<feature type="region of interest" description="Disordered" evidence="1">
    <location>
        <begin position="1"/>
        <end position="72"/>
    </location>
</feature>
<feature type="compositionally biased region" description="Polar residues" evidence="1">
    <location>
        <begin position="26"/>
        <end position="41"/>
    </location>
</feature>